<evidence type="ECO:0000313" key="1">
    <source>
        <dbReference type="EMBL" id="PWJ58258.1"/>
    </source>
</evidence>
<dbReference type="Proteomes" id="UP000245880">
    <property type="component" value="Unassembled WGS sequence"/>
</dbReference>
<dbReference type="AlphaFoldDB" id="A0A316ALI5"/>
<protein>
    <submittedName>
        <fullName evidence="1">Uncharacterized protein</fullName>
    </submittedName>
</protein>
<gene>
    <name evidence="1" type="ORF">CLV98_104116</name>
</gene>
<dbReference type="OrthoDB" id="1036397at2"/>
<name>A0A316ALI5_9BACT</name>
<dbReference type="EMBL" id="QGDT01000004">
    <property type="protein sequence ID" value="PWJ58258.1"/>
    <property type="molecule type" value="Genomic_DNA"/>
</dbReference>
<accession>A0A316ALI5</accession>
<proteinExistence type="predicted"/>
<organism evidence="1 2">
    <name type="scientific">Dyadobacter jejuensis</name>
    <dbReference type="NCBI Taxonomy" id="1082580"/>
    <lineage>
        <taxon>Bacteria</taxon>
        <taxon>Pseudomonadati</taxon>
        <taxon>Bacteroidota</taxon>
        <taxon>Cytophagia</taxon>
        <taxon>Cytophagales</taxon>
        <taxon>Spirosomataceae</taxon>
        <taxon>Dyadobacter</taxon>
    </lineage>
</organism>
<keyword evidence="2" id="KW-1185">Reference proteome</keyword>
<evidence type="ECO:0000313" key="2">
    <source>
        <dbReference type="Proteomes" id="UP000245880"/>
    </source>
</evidence>
<comment type="caution">
    <text evidence="1">The sequence shown here is derived from an EMBL/GenBank/DDBJ whole genome shotgun (WGS) entry which is preliminary data.</text>
</comment>
<reference evidence="1 2" key="1">
    <citation type="submission" date="2018-03" db="EMBL/GenBank/DDBJ databases">
        <title>Genomic Encyclopedia of Archaeal and Bacterial Type Strains, Phase II (KMG-II): from individual species to whole genera.</title>
        <authorList>
            <person name="Goeker M."/>
        </authorList>
    </citation>
    <scope>NUCLEOTIDE SEQUENCE [LARGE SCALE GENOMIC DNA]</scope>
    <source>
        <strain evidence="1 2">DSM 100346</strain>
    </source>
</reference>
<dbReference type="RefSeq" id="WP_109674135.1">
    <property type="nucleotide sequence ID" value="NZ_QGDT01000004.1"/>
</dbReference>
<sequence>MVEVYSTNVENQHQANLLLQHLGALFPAYEINFDLEDCDNILRVESAWETIDKRRLSKHLKHLGVVAQVLSDLPPCPAIPVATEDL</sequence>